<accession>A0A5B7FCX9</accession>
<dbReference type="Proteomes" id="UP000324222">
    <property type="component" value="Unassembled WGS sequence"/>
</dbReference>
<feature type="compositionally biased region" description="Low complexity" evidence="1">
    <location>
        <begin position="7"/>
        <end position="19"/>
    </location>
</feature>
<feature type="region of interest" description="Disordered" evidence="1">
    <location>
        <begin position="1"/>
        <end position="67"/>
    </location>
</feature>
<sequence length="67" mass="7261">MSNLRAPLPSLLHTPSPHTHASHGQLAAKAPPIQSHVRELTRTQLPSPSPHPDLLLSQWPLPGTRNA</sequence>
<gene>
    <name evidence="2" type="ORF">E2C01_036608</name>
</gene>
<reference evidence="2 3" key="1">
    <citation type="submission" date="2019-05" db="EMBL/GenBank/DDBJ databases">
        <title>Another draft genome of Portunus trituberculatus and its Hox gene families provides insights of decapod evolution.</title>
        <authorList>
            <person name="Jeong J.-H."/>
            <person name="Song I."/>
            <person name="Kim S."/>
            <person name="Choi T."/>
            <person name="Kim D."/>
            <person name="Ryu S."/>
            <person name="Kim W."/>
        </authorList>
    </citation>
    <scope>NUCLEOTIDE SEQUENCE [LARGE SCALE GENOMIC DNA]</scope>
    <source>
        <tissue evidence="2">Muscle</tissue>
    </source>
</reference>
<comment type="caution">
    <text evidence="2">The sequence shown here is derived from an EMBL/GenBank/DDBJ whole genome shotgun (WGS) entry which is preliminary data.</text>
</comment>
<evidence type="ECO:0000313" key="2">
    <source>
        <dbReference type="EMBL" id="MPC42973.1"/>
    </source>
</evidence>
<keyword evidence="3" id="KW-1185">Reference proteome</keyword>
<protein>
    <submittedName>
        <fullName evidence="2">Uncharacterized protein</fullName>
    </submittedName>
</protein>
<dbReference type="AlphaFoldDB" id="A0A5B7FCX9"/>
<organism evidence="2 3">
    <name type="scientific">Portunus trituberculatus</name>
    <name type="common">Swimming crab</name>
    <name type="synonym">Neptunus trituberculatus</name>
    <dbReference type="NCBI Taxonomy" id="210409"/>
    <lineage>
        <taxon>Eukaryota</taxon>
        <taxon>Metazoa</taxon>
        <taxon>Ecdysozoa</taxon>
        <taxon>Arthropoda</taxon>
        <taxon>Crustacea</taxon>
        <taxon>Multicrustacea</taxon>
        <taxon>Malacostraca</taxon>
        <taxon>Eumalacostraca</taxon>
        <taxon>Eucarida</taxon>
        <taxon>Decapoda</taxon>
        <taxon>Pleocyemata</taxon>
        <taxon>Brachyura</taxon>
        <taxon>Eubrachyura</taxon>
        <taxon>Portunoidea</taxon>
        <taxon>Portunidae</taxon>
        <taxon>Portuninae</taxon>
        <taxon>Portunus</taxon>
    </lineage>
</organism>
<dbReference type="EMBL" id="VSRR010005634">
    <property type="protein sequence ID" value="MPC42973.1"/>
    <property type="molecule type" value="Genomic_DNA"/>
</dbReference>
<proteinExistence type="predicted"/>
<name>A0A5B7FCX9_PORTR</name>
<evidence type="ECO:0000256" key="1">
    <source>
        <dbReference type="SAM" id="MobiDB-lite"/>
    </source>
</evidence>
<evidence type="ECO:0000313" key="3">
    <source>
        <dbReference type="Proteomes" id="UP000324222"/>
    </source>
</evidence>